<protein>
    <recommendedName>
        <fullName evidence="6 12">1-(5-phosphoribosyl)-5-[(5-phosphoribosylamino)methylideneamino] imidazole-4-carboxamide isomerase</fullName>
        <ecNumber evidence="5 12">5.3.1.16</ecNumber>
    </recommendedName>
    <alternativeName>
        <fullName evidence="11 12">Phosphoribosylformimino-5-aminoimidazole carboxamide ribotide isomerase</fullName>
    </alternativeName>
</protein>
<evidence type="ECO:0000313" key="16">
    <source>
        <dbReference type="Proteomes" id="UP000230790"/>
    </source>
</evidence>
<dbReference type="GO" id="GO:0003949">
    <property type="term" value="F:1-(5-phosphoribosyl)-5-[(5-phosphoribosylamino)methylideneamino]imidazole-4-carboxamide isomerase activity"/>
    <property type="evidence" value="ECO:0007669"/>
    <property type="project" value="UniProtKB-UniRule"/>
</dbReference>
<keyword evidence="10 12" id="KW-0413">Isomerase</keyword>
<dbReference type="InterPro" id="IPR011060">
    <property type="entry name" value="RibuloseP-bd_barrel"/>
</dbReference>
<keyword evidence="9 12" id="KW-0368">Histidine biosynthesis</keyword>
<evidence type="ECO:0000256" key="13">
    <source>
        <dbReference type="RuleBase" id="RU003657"/>
    </source>
</evidence>
<keyword evidence="8 12" id="KW-0028">Amino-acid biosynthesis</keyword>
<evidence type="ECO:0000256" key="4">
    <source>
        <dbReference type="ARBA" id="ARBA00009667"/>
    </source>
</evidence>
<evidence type="ECO:0000256" key="3">
    <source>
        <dbReference type="ARBA" id="ARBA00005133"/>
    </source>
</evidence>
<dbReference type="PANTHER" id="PTHR43090">
    <property type="entry name" value="1-(5-PHOSPHORIBOSYL)-5-[(5-PHOSPHORIBOSYLAMINO)METHYLIDENEAMINO] IMIDAZOLE-4-CARBOXAMIDE ISOMERASE"/>
    <property type="match status" value="1"/>
</dbReference>
<sequence length="254" mass="26942">MGGARVFTIYPAIDLRNGRVVRLLQGDPSQQITYSDDPSAVAARWVSEGATWLHVVNLDGALGDPAAGRANRRALQEVRRRVSAKLQLGGGLRDIHDVTAAFDDGADRVVLGTAAVENPQLVADALDRFGPERVVVGLDSRHGIIVTRGWQQATPMTAIELGSLMRGMGVVHALYTEVGRDGMMAGVAAELTAALAQLTGLQVIASGGVRNLDDIHELMQYASRGVSGVIVGRALYEGALSLREVLQTIVTQEG</sequence>
<dbReference type="NCBIfam" id="TIGR00007">
    <property type="entry name" value="1-(5-phosphoribosyl)-5-[(5-phosphoribosylamino)methylideneamino]imidazole-4-carboxamide isomerase"/>
    <property type="match status" value="1"/>
</dbReference>
<comment type="catalytic activity">
    <reaction evidence="1 12 14">
        <text>1-(5-phospho-beta-D-ribosyl)-5-[(5-phospho-beta-D-ribosylamino)methylideneamino]imidazole-4-carboxamide = 5-[(5-phospho-1-deoxy-D-ribulos-1-ylimino)methylamino]-1-(5-phospho-beta-D-ribosyl)imidazole-4-carboxamide</text>
        <dbReference type="Rhea" id="RHEA:15469"/>
        <dbReference type="ChEBI" id="CHEBI:58435"/>
        <dbReference type="ChEBI" id="CHEBI:58525"/>
        <dbReference type="EC" id="5.3.1.16"/>
    </reaction>
</comment>
<dbReference type="SUPFAM" id="SSF51366">
    <property type="entry name" value="Ribulose-phoshate binding barrel"/>
    <property type="match status" value="1"/>
</dbReference>
<comment type="subcellular location">
    <subcellularLocation>
        <location evidence="2 12 14">Cytoplasm</location>
    </subcellularLocation>
</comment>
<dbReference type="InterPro" id="IPR006063">
    <property type="entry name" value="HisA_bact_arch"/>
</dbReference>
<evidence type="ECO:0000256" key="12">
    <source>
        <dbReference type="HAMAP-Rule" id="MF_01014"/>
    </source>
</evidence>
<comment type="caution">
    <text evidence="15">The sequence shown here is derived from an EMBL/GenBank/DDBJ whole genome shotgun (WGS) entry which is preliminary data.</text>
</comment>
<dbReference type="CDD" id="cd04732">
    <property type="entry name" value="HisA"/>
    <property type="match status" value="1"/>
</dbReference>
<evidence type="ECO:0000256" key="10">
    <source>
        <dbReference type="ARBA" id="ARBA00023235"/>
    </source>
</evidence>
<evidence type="ECO:0000313" key="15">
    <source>
        <dbReference type="EMBL" id="PJF47061.1"/>
    </source>
</evidence>
<dbReference type="UniPathway" id="UPA00031">
    <property type="reaction ID" value="UER00009"/>
</dbReference>
<dbReference type="FunFam" id="3.20.20.70:FF:000009">
    <property type="entry name" value="1-(5-phosphoribosyl)-5-[(5-phosphoribosylamino)methylideneamino] imidazole-4-carboxamide isomerase"/>
    <property type="match status" value="1"/>
</dbReference>
<evidence type="ECO:0000256" key="7">
    <source>
        <dbReference type="ARBA" id="ARBA00022490"/>
    </source>
</evidence>
<evidence type="ECO:0000256" key="5">
    <source>
        <dbReference type="ARBA" id="ARBA00012550"/>
    </source>
</evidence>
<comment type="similarity">
    <text evidence="4 12 13">Belongs to the HisA/HisF family.</text>
</comment>
<dbReference type="HAMAP" id="MF_01014">
    <property type="entry name" value="HisA"/>
    <property type="match status" value="1"/>
</dbReference>
<evidence type="ECO:0000256" key="8">
    <source>
        <dbReference type="ARBA" id="ARBA00022605"/>
    </source>
</evidence>
<dbReference type="PANTHER" id="PTHR43090:SF2">
    <property type="entry name" value="1-(5-PHOSPHORIBOSYL)-5-[(5-PHOSPHORIBOSYLAMINO)METHYLIDENEAMINO] IMIDAZOLE-4-CARBOXAMIDE ISOMERASE"/>
    <property type="match status" value="1"/>
</dbReference>
<accession>A0A2M8QB86</accession>
<dbReference type="GO" id="GO:0005737">
    <property type="term" value="C:cytoplasm"/>
    <property type="evidence" value="ECO:0007669"/>
    <property type="project" value="UniProtKB-SubCell"/>
</dbReference>
<dbReference type="EMBL" id="PGTN01000071">
    <property type="protein sequence ID" value="PJF47061.1"/>
    <property type="molecule type" value="Genomic_DNA"/>
</dbReference>
<dbReference type="Pfam" id="PF00977">
    <property type="entry name" value="His_biosynth"/>
    <property type="match status" value="1"/>
</dbReference>
<dbReference type="InterPro" id="IPR006062">
    <property type="entry name" value="His_biosynth"/>
</dbReference>
<evidence type="ECO:0000256" key="1">
    <source>
        <dbReference type="ARBA" id="ARBA00000901"/>
    </source>
</evidence>
<reference evidence="15 16" key="1">
    <citation type="submission" date="2017-11" db="EMBL/GenBank/DDBJ databases">
        <title>Evolution of Phototrophy in the Chloroflexi Phylum Driven by Horizontal Gene Transfer.</title>
        <authorList>
            <person name="Ward L.M."/>
            <person name="Hemp J."/>
            <person name="Shih P.M."/>
            <person name="Mcglynn S.E."/>
            <person name="Fischer W."/>
        </authorList>
    </citation>
    <scope>NUCLEOTIDE SEQUENCE [LARGE SCALE GENOMIC DNA]</scope>
    <source>
        <strain evidence="15">JP3_7</strain>
    </source>
</reference>
<dbReference type="AlphaFoldDB" id="A0A2M8QB86"/>
<dbReference type="InterPro" id="IPR013785">
    <property type="entry name" value="Aldolase_TIM"/>
</dbReference>
<dbReference type="Gene3D" id="3.20.20.70">
    <property type="entry name" value="Aldolase class I"/>
    <property type="match status" value="1"/>
</dbReference>
<feature type="active site" description="Proton donor" evidence="12">
    <location>
        <position position="139"/>
    </location>
</feature>
<dbReference type="Proteomes" id="UP000230790">
    <property type="component" value="Unassembled WGS sequence"/>
</dbReference>
<dbReference type="InterPro" id="IPR023016">
    <property type="entry name" value="HisA/PriA"/>
</dbReference>
<evidence type="ECO:0000256" key="11">
    <source>
        <dbReference type="ARBA" id="ARBA00030547"/>
    </source>
</evidence>
<dbReference type="GO" id="GO:0000162">
    <property type="term" value="P:L-tryptophan biosynthetic process"/>
    <property type="evidence" value="ECO:0007669"/>
    <property type="project" value="TreeGrafter"/>
</dbReference>
<feature type="active site" description="Proton acceptor" evidence="12">
    <location>
        <position position="14"/>
    </location>
</feature>
<evidence type="ECO:0000256" key="14">
    <source>
        <dbReference type="RuleBase" id="RU003658"/>
    </source>
</evidence>
<comment type="pathway">
    <text evidence="3 12 14">Amino-acid biosynthesis; L-histidine biosynthesis; L-histidine from 5-phospho-alpha-D-ribose 1-diphosphate: step 4/9.</text>
</comment>
<name>A0A2M8QB86_9CHLR</name>
<evidence type="ECO:0000256" key="9">
    <source>
        <dbReference type="ARBA" id="ARBA00023102"/>
    </source>
</evidence>
<dbReference type="InterPro" id="IPR044524">
    <property type="entry name" value="Isoase_HisA-like"/>
</dbReference>
<dbReference type="GO" id="GO:0000105">
    <property type="term" value="P:L-histidine biosynthetic process"/>
    <property type="evidence" value="ECO:0007669"/>
    <property type="project" value="UniProtKB-UniRule"/>
</dbReference>
<dbReference type="EC" id="5.3.1.16" evidence="5 12"/>
<keyword evidence="7 12" id="KW-0963">Cytoplasm</keyword>
<proteinExistence type="inferred from homology"/>
<organism evidence="15 16">
    <name type="scientific">Candidatus Thermofonsia Clade 3 bacterium</name>
    <dbReference type="NCBI Taxonomy" id="2364212"/>
    <lineage>
        <taxon>Bacteria</taxon>
        <taxon>Bacillati</taxon>
        <taxon>Chloroflexota</taxon>
        <taxon>Candidatus Thermofontia</taxon>
        <taxon>Candidatus Thermofonsia Clade 3</taxon>
    </lineage>
</organism>
<evidence type="ECO:0000256" key="6">
    <source>
        <dbReference type="ARBA" id="ARBA00018464"/>
    </source>
</evidence>
<gene>
    <name evidence="12 15" type="primary">hisA</name>
    <name evidence="15" type="ORF">CUN48_10665</name>
</gene>
<evidence type="ECO:0000256" key="2">
    <source>
        <dbReference type="ARBA" id="ARBA00004496"/>
    </source>
</evidence>